<dbReference type="Proteomes" id="UP001058860">
    <property type="component" value="Chromosome"/>
</dbReference>
<accession>A0ABY5PAV2</accession>
<evidence type="ECO:0000259" key="1">
    <source>
        <dbReference type="SMART" id="SM00530"/>
    </source>
</evidence>
<dbReference type="PANTHER" id="PTHR43236:SF1">
    <property type="entry name" value="BLL7220 PROTEIN"/>
    <property type="match status" value="1"/>
</dbReference>
<sequence length="78" mass="8158">MVADPLEVFAKNLRVAREAAGMTQEELALAAGLNMANVSRYEGAKREPGVRVVVRLAQALGVTPGSLLDEPSAGLSSH</sequence>
<dbReference type="SUPFAM" id="SSF47413">
    <property type="entry name" value="lambda repressor-like DNA-binding domains"/>
    <property type="match status" value="1"/>
</dbReference>
<name>A0ABY5PAV2_9ACTN</name>
<dbReference type="PANTHER" id="PTHR43236">
    <property type="entry name" value="ANTITOXIN HIGA1"/>
    <property type="match status" value="1"/>
</dbReference>
<evidence type="ECO:0000313" key="2">
    <source>
        <dbReference type="EMBL" id="UUY01733.1"/>
    </source>
</evidence>
<dbReference type="InterPro" id="IPR010982">
    <property type="entry name" value="Lambda_DNA-bd_dom_sf"/>
</dbReference>
<dbReference type="InterPro" id="IPR001387">
    <property type="entry name" value="Cro/C1-type_HTH"/>
</dbReference>
<dbReference type="RefSeq" id="WP_353862282.1">
    <property type="nucleotide sequence ID" value="NZ_CP088295.1"/>
</dbReference>
<dbReference type="CDD" id="cd00093">
    <property type="entry name" value="HTH_XRE"/>
    <property type="match status" value="1"/>
</dbReference>
<proteinExistence type="predicted"/>
<protein>
    <submittedName>
        <fullName evidence="2">Helix-turn-helix transcriptional regulator</fullName>
    </submittedName>
</protein>
<evidence type="ECO:0000313" key="3">
    <source>
        <dbReference type="Proteomes" id="UP001058860"/>
    </source>
</evidence>
<reference evidence="3" key="1">
    <citation type="submission" date="2021-11" db="EMBL/GenBank/DDBJ databases">
        <title>Cultivation dependent microbiological survey of springs from the worlds oldest radium mine currently devoted to the extraction of radon-saturated water.</title>
        <authorList>
            <person name="Kapinusova G."/>
            <person name="Smrhova T."/>
            <person name="Strejcek M."/>
            <person name="Suman J."/>
            <person name="Jani K."/>
            <person name="Pajer P."/>
            <person name="Uhlik O."/>
        </authorList>
    </citation>
    <scope>NUCLEOTIDE SEQUENCE [LARGE SCALE GENOMIC DNA]</scope>
    <source>
        <strain evidence="3">J379</strain>
    </source>
</reference>
<gene>
    <name evidence="2" type="ORF">LRS13_13475</name>
</gene>
<organism evidence="2 3">
    <name type="scientific">Svornostia abyssi</name>
    <dbReference type="NCBI Taxonomy" id="2898438"/>
    <lineage>
        <taxon>Bacteria</taxon>
        <taxon>Bacillati</taxon>
        <taxon>Actinomycetota</taxon>
        <taxon>Thermoleophilia</taxon>
        <taxon>Solirubrobacterales</taxon>
        <taxon>Baekduiaceae</taxon>
        <taxon>Svornostia</taxon>
    </lineage>
</organism>
<feature type="domain" description="HTH cro/C1-type" evidence="1">
    <location>
        <begin position="12"/>
        <end position="67"/>
    </location>
</feature>
<dbReference type="InterPro" id="IPR052345">
    <property type="entry name" value="Rad_response_metalloprotease"/>
</dbReference>
<dbReference type="Gene3D" id="1.10.260.40">
    <property type="entry name" value="lambda repressor-like DNA-binding domains"/>
    <property type="match status" value="1"/>
</dbReference>
<keyword evidence="3" id="KW-1185">Reference proteome</keyword>
<dbReference type="EMBL" id="CP088295">
    <property type="protein sequence ID" value="UUY01733.1"/>
    <property type="molecule type" value="Genomic_DNA"/>
</dbReference>
<dbReference type="Pfam" id="PF01381">
    <property type="entry name" value="HTH_3"/>
    <property type="match status" value="1"/>
</dbReference>
<dbReference type="SMART" id="SM00530">
    <property type="entry name" value="HTH_XRE"/>
    <property type="match status" value="1"/>
</dbReference>